<dbReference type="NCBIfam" id="TIGR03082">
    <property type="entry name" value="Gneg_AbrB_dup"/>
    <property type="match status" value="2"/>
</dbReference>
<evidence type="ECO:0000256" key="1">
    <source>
        <dbReference type="SAM" id="Phobius"/>
    </source>
</evidence>
<dbReference type="PIRSF" id="PIRSF038991">
    <property type="entry name" value="Protein_AbrB"/>
    <property type="match status" value="1"/>
</dbReference>
<keyword evidence="1" id="KW-0472">Membrane</keyword>
<keyword evidence="3" id="KW-1185">Reference proteome</keyword>
<dbReference type="InterPro" id="IPR007820">
    <property type="entry name" value="AbrB_fam"/>
</dbReference>
<gene>
    <name evidence="2" type="ORF">A6K76_02290</name>
</gene>
<dbReference type="AlphaFoldDB" id="A0A1C0YPT0"/>
<evidence type="ECO:0000313" key="2">
    <source>
        <dbReference type="EMBL" id="OCS89180.1"/>
    </source>
</evidence>
<sequence>MMKVLIIACIGGALFAQLHIPIPWMLGPIVFVMLTQFIYKGALKWPAPFLNIGVVIVGTVIGIQFDTSLFNQMGSLLLYMVLVNVILIGGALLIAQCTSKWTGLPMKVAILGAIPGGLSQTVAFALEEKITDISTITYFQIIRLLLVVMIVPFIVSGEAISKPVTDASMSFTLVALIALSWCVSYVTNRVHLPVAFFITPIMFVLTLQLTTPIAMPAIPEYTMVVAQVLIGAHIGLMLKPHMLKFPKRVLVGGVMSALALILLTIGSSYLMMGLMGTSFVSSFLSAAPGGLDQMVLLAEAIHADVSLVSMFQTFRLLFIFLCIMPILKIAFRRKSLALQENT</sequence>
<comment type="caution">
    <text evidence="2">The sequence shown here is derived from an EMBL/GenBank/DDBJ whole genome shotgun (WGS) entry which is preliminary data.</text>
</comment>
<protein>
    <recommendedName>
        <fullName evidence="4">AbrB family transcriptional regulator</fullName>
    </recommendedName>
</protein>
<feature type="transmembrane region" description="Helical" evidence="1">
    <location>
        <begin position="250"/>
        <end position="272"/>
    </location>
</feature>
<keyword evidence="1" id="KW-0812">Transmembrane</keyword>
<keyword evidence="1" id="KW-1133">Transmembrane helix</keyword>
<feature type="transmembrane region" description="Helical" evidence="1">
    <location>
        <begin position="221"/>
        <end position="238"/>
    </location>
</feature>
<evidence type="ECO:0000313" key="3">
    <source>
        <dbReference type="Proteomes" id="UP000093482"/>
    </source>
</evidence>
<feature type="transmembrane region" description="Helical" evidence="1">
    <location>
        <begin position="194"/>
        <end position="215"/>
    </location>
</feature>
<dbReference type="InterPro" id="IPR017516">
    <property type="entry name" value="AbrB_dup"/>
</dbReference>
<name>A0A1C0YPT0_9BACL</name>
<dbReference type="EMBL" id="MATO01000045">
    <property type="protein sequence ID" value="OCS89180.1"/>
    <property type="molecule type" value="Genomic_DNA"/>
</dbReference>
<dbReference type="Proteomes" id="UP000093482">
    <property type="component" value="Unassembled WGS sequence"/>
</dbReference>
<organism evidence="2 3">
    <name type="scientific">Caryophanon latum</name>
    <dbReference type="NCBI Taxonomy" id="33977"/>
    <lineage>
        <taxon>Bacteria</taxon>
        <taxon>Bacillati</taxon>
        <taxon>Bacillota</taxon>
        <taxon>Bacilli</taxon>
        <taxon>Bacillales</taxon>
        <taxon>Caryophanaceae</taxon>
        <taxon>Caryophanon</taxon>
    </lineage>
</organism>
<accession>A0A1C0YPT0</accession>
<feature type="transmembrane region" description="Helical" evidence="1">
    <location>
        <begin position="138"/>
        <end position="155"/>
    </location>
</feature>
<evidence type="ECO:0008006" key="4">
    <source>
        <dbReference type="Google" id="ProtNLM"/>
    </source>
</evidence>
<feature type="transmembrane region" description="Helical" evidence="1">
    <location>
        <begin position="167"/>
        <end position="187"/>
    </location>
</feature>
<dbReference type="GO" id="GO:0010468">
    <property type="term" value="P:regulation of gene expression"/>
    <property type="evidence" value="ECO:0007669"/>
    <property type="project" value="InterPro"/>
</dbReference>
<dbReference type="PANTHER" id="PTHR38457:SF1">
    <property type="entry name" value="REGULATOR ABRB-RELATED"/>
    <property type="match status" value="1"/>
</dbReference>
<feature type="transmembrane region" description="Helical" evidence="1">
    <location>
        <begin position="77"/>
        <end position="96"/>
    </location>
</feature>
<dbReference type="Pfam" id="PF05145">
    <property type="entry name" value="AbrB"/>
    <property type="match status" value="1"/>
</dbReference>
<feature type="transmembrane region" description="Helical" evidence="1">
    <location>
        <begin position="108"/>
        <end position="126"/>
    </location>
</feature>
<dbReference type="GO" id="GO:0016020">
    <property type="term" value="C:membrane"/>
    <property type="evidence" value="ECO:0007669"/>
    <property type="project" value="InterPro"/>
</dbReference>
<feature type="transmembrane region" description="Helical" evidence="1">
    <location>
        <begin position="314"/>
        <end position="331"/>
    </location>
</feature>
<dbReference type="PANTHER" id="PTHR38457">
    <property type="entry name" value="REGULATOR ABRB-RELATED"/>
    <property type="match status" value="1"/>
</dbReference>
<proteinExistence type="predicted"/>
<reference evidence="2 3" key="1">
    <citation type="submission" date="2016-07" db="EMBL/GenBank/DDBJ databases">
        <title>Caryophanon latum genome sequencing.</title>
        <authorList>
            <person name="Verma A."/>
            <person name="Pal Y."/>
            <person name="Krishnamurthi S."/>
        </authorList>
    </citation>
    <scope>NUCLEOTIDE SEQUENCE [LARGE SCALE GENOMIC DNA]</scope>
    <source>
        <strain evidence="2 3">DSM 14151</strain>
    </source>
</reference>
<feature type="transmembrane region" description="Helical" evidence="1">
    <location>
        <begin position="45"/>
        <end position="65"/>
    </location>
</feature>